<dbReference type="RefSeq" id="WP_004079361.1">
    <property type="nucleotide sequence ID" value="NZ_CM001436.1"/>
</dbReference>
<organism evidence="1 2">
    <name type="scientific">Methanoplanus limicola DSM 2279</name>
    <dbReference type="NCBI Taxonomy" id="937775"/>
    <lineage>
        <taxon>Archaea</taxon>
        <taxon>Methanobacteriati</taxon>
        <taxon>Methanobacteriota</taxon>
        <taxon>Stenosarchaea group</taxon>
        <taxon>Methanomicrobia</taxon>
        <taxon>Methanomicrobiales</taxon>
        <taxon>Methanomicrobiaceae</taxon>
        <taxon>Methanoplanus</taxon>
    </lineage>
</organism>
<proteinExistence type="predicted"/>
<dbReference type="Proteomes" id="UP000005741">
    <property type="component" value="Chromosome"/>
</dbReference>
<reference evidence="1 2" key="1">
    <citation type="submission" date="2011-10" db="EMBL/GenBank/DDBJ databases">
        <title>The Improved High-Quality Draft genome of Methanoplanus limicola DSM 2279.</title>
        <authorList>
            <consortium name="US DOE Joint Genome Institute (JGI-PGF)"/>
            <person name="Lucas S."/>
            <person name="Copeland A."/>
            <person name="Lapidus A."/>
            <person name="Glavina del Rio T."/>
            <person name="Dalin E."/>
            <person name="Tice H."/>
            <person name="Bruce D."/>
            <person name="Goodwin L."/>
            <person name="Pitluck S."/>
            <person name="Peters L."/>
            <person name="Mikhailova N."/>
            <person name="Lu M."/>
            <person name="Kyrpides N."/>
            <person name="Mavromatis K."/>
            <person name="Ivanova N."/>
            <person name="Markowitz V."/>
            <person name="Cheng J.-F."/>
            <person name="Hugenholtz P."/>
            <person name="Woyke T."/>
            <person name="Wu D."/>
            <person name="Wirth R."/>
            <person name="Brambilla E.-M."/>
            <person name="Klenk H.-P."/>
            <person name="Eisen J.A."/>
        </authorList>
    </citation>
    <scope>NUCLEOTIDE SEQUENCE [LARGE SCALE GENOMIC DNA]</scope>
    <source>
        <strain evidence="1 2">DSM 2279</strain>
    </source>
</reference>
<accession>H1YWN6</accession>
<name>H1YWN6_9EURY</name>
<dbReference type="InParanoid" id="H1YWN6"/>
<dbReference type="EMBL" id="CM001436">
    <property type="protein sequence ID" value="EHQ36777.1"/>
    <property type="molecule type" value="Genomic_DNA"/>
</dbReference>
<sequence length="427" mass="49618">MLVVPEKLRVTTMKLKKDMRTLSLILVMALLTTMFIPAVSAEIKIPNEPEEVTSVTKDTSLELPDFQPSIMDELSYEDEKNFIKYLTPTPPLKDSDTVQIIVPKKWLLQNDEDKSQEIIKFTIPSSWLKEAVVNESEPVVSLQIPKKMLELDNSNSDPNMITVSYPLEMFNIYQNMSDLRTNKINSKNVICPTNNQLPGNQSSIINLNGLDEKSREVNKATSAWYHRNTNYDVITVFGIIKPISYSNQGETFRNYNEREIRLNRDGDTIEFISDYIDSGNSYIWTAIYDEHSWITPWNWLLLDVTGTLQQIEYRLYINNGIYDLWLKDTSTGNWYHNSYDDSDNPSTKVEWLAGTTEVDTVGGISEYFRTETNPIRDEWTYANNDWHRPKTTFNWNSYNADEQYVYINARWDGSDRLNTQHIAGTYY</sequence>
<keyword evidence="2" id="KW-1185">Reference proteome</keyword>
<gene>
    <name evidence="1" type="ORF">Metlim_2742</name>
</gene>
<dbReference type="HOGENOM" id="CLU_646576_0_0_2"/>
<protein>
    <submittedName>
        <fullName evidence="1">Uncharacterized protein</fullName>
    </submittedName>
</protein>
<evidence type="ECO:0000313" key="1">
    <source>
        <dbReference type="EMBL" id="EHQ36777.1"/>
    </source>
</evidence>
<dbReference type="AlphaFoldDB" id="H1YWN6"/>
<evidence type="ECO:0000313" key="2">
    <source>
        <dbReference type="Proteomes" id="UP000005741"/>
    </source>
</evidence>